<organism evidence="2">
    <name type="scientific">Nothobranchius kuhntae</name>
    <name type="common">Beira killifish</name>
    <dbReference type="NCBI Taxonomy" id="321403"/>
    <lineage>
        <taxon>Eukaryota</taxon>
        <taxon>Metazoa</taxon>
        <taxon>Chordata</taxon>
        <taxon>Craniata</taxon>
        <taxon>Vertebrata</taxon>
        <taxon>Euteleostomi</taxon>
        <taxon>Actinopterygii</taxon>
        <taxon>Neopterygii</taxon>
        <taxon>Teleostei</taxon>
        <taxon>Neoteleostei</taxon>
        <taxon>Acanthomorphata</taxon>
        <taxon>Ovalentaria</taxon>
        <taxon>Atherinomorphae</taxon>
        <taxon>Cyprinodontiformes</taxon>
        <taxon>Nothobranchiidae</taxon>
        <taxon>Nothobranchius</taxon>
    </lineage>
</organism>
<reference evidence="2" key="2">
    <citation type="submission" date="2016-06" db="EMBL/GenBank/DDBJ databases">
        <title>The genome of a short-lived fish provides insights into sex chromosome evolution and the genetic control of aging.</title>
        <authorList>
            <person name="Reichwald K."/>
            <person name="Felder M."/>
            <person name="Petzold A."/>
            <person name="Koch P."/>
            <person name="Groth M."/>
            <person name="Platzer M."/>
        </authorList>
    </citation>
    <scope>NUCLEOTIDE SEQUENCE</scope>
    <source>
        <tissue evidence="2">Brain</tissue>
    </source>
</reference>
<dbReference type="EMBL" id="HAED01014847">
    <property type="protein sequence ID" value="SBR01292.1"/>
    <property type="molecule type" value="Transcribed_RNA"/>
</dbReference>
<feature type="non-terminal residue" evidence="2">
    <location>
        <position position="86"/>
    </location>
</feature>
<gene>
    <name evidence="2" type="primary">ARHGEF17</name>
</gene>
<sequence>GQIPPSSSEPILSEKREELWESVAKPSQLLPVKILECSPPSDDPEDEDDAIDPNRKTAVQKFNFDLKLPEVLSPKIMRRPPRKRPI</sequence>
<reference evidence="2" key="1">
    <citation type="submission" date="2016-05" db="EMBL/GenBank/DDBJ databases">
        <authorList>
            <person name="Lavstsen T."/>
            <person name="Jespersen J.S."/>
        </authorList>
    </citation>
    <scope>NUCLEOTIDE SEQUENCE</scope>
    <source>
        <tissue evidence="2">Brain</tissue>
    </source>
</reference>
<proteinExistence type="predicted"/>
<feature type="region of interest" description="Disordered" evidence="1">
    <location>
        <begin position="31"/>
        <end position="52"/>
    </location>
</feature>
<feature type="compositionally biased region" description="Acidic residues" evidence="1">
    <location>
        <begin position="42"/>
        <end position="51"/>
    </location>
</feature>
<feature type="non-terminal residue" evidence="2">
    <location>
        <position position="1"/>
    </location>
</feature>
<accession>A0A1A8IVC7</accession>
<name>A0A1A8IVC7_NOTKU</name>
<protein>
    <submittedName>
        <fullName evidence="2">Rho guanine nucleotide exchange factor (GEF) 17</fullName>
    </submittedName>
</protein>
<evidence type="ECO:0000256" key="1">
    <source>
        <dbReference type="SAM" id="MobiDB-lite"/>
    </source>
</evidence>
<dbReference type="AlphaFoldDB" id="A0A1A8IVC7"/>
<evidence type="ECO:0000313" key="2">
    <source>
        <dbReference type="EMBL" id="SBR01292.1"/>
    </source>
</evidence>